<keyword evidence="2" id="KW-0472">Membrane</keyword>
<dbReference type="PANTHER" id="PTHR22754">
    <property type="entry name" value="DISCO-INTERACTING PROTEIN 2 DIP2 -RELATED"/>
    <property type="match status" value="1"/>
</dbReference>
<name>X0TVF0_9ZZZZ</name>
<dbReference type="Pfam" id="PF00501">
    <property type="entry name" value="AMP-binding"/>
    <property type="match status" value="1"/>
</dbReference>
<feature type="non-terminal residue" evidence="4">
    <location>
        <position position="1"/>
    </location>
</feature>
<dbReference type="SUPFAM" id="SSF56801">
    <property type="entry name" value="Acetyl-CoA synthetase-like"/>
    <property type="match status" value="1"/>
</dbReference>
<keyword evidence="2" id="KW-0812">Transmembrane</keyword>
<reference evidence="4" key="1">
    <citation type="journal article" date="2014" name="Front. Microbiol.">
        <title>High frequency of phylogenetically diverse reductive dehalogenase-homologous genes in deep subseafloor sedimentary metagenomes.</title>
        <authorList>
            <person name="Kawai M."/>
            <person name="Futagami T."/>
            <person name="Toyoda A."/>
            <person name="Takaki Y."/>
            <person name="Nishi S."/>
            <person name="Hori S."/>
            <person name="Arai W."/>
            <person name="Tsubouchi T."/>
            <person name="Morono Y."/>
            <person name="Uchiyama I."/>
            <person name="Ito T."/>
            <person name="Fujiyama A."/>
            <person name="Inagaki F."/>
            <person name="Takami H."/>
        </authorList>
    </citation>
    <scope>NUCLEOTIDE SEQUENCE</scope>
    <source>
        <strain evidence="4">Expedition CK06-06</strain>
    </source>
</reference>
<dbReference type="InterPro" id="IPR000873">
    <property type="entry name" value="AMP-dep_synth/lig_dom"/>
</dbReference>
<dbReference type="PROSITE" id="PS00455">
    <property type="entry name" value="AMP_BINDING"/>
    <property type="match status" value="1"/>
</dbReference>
<evidence type="ECO:0000256" key="1">
    <source>
        <dbReference type="ARBA" id="ARBA00006432"/>
    </source>
</evidence>
<dbReference type="GO" id="GO:0006633">
    <property type="term" value="P:fatty acid biosynthetic process"/>
    <property type="evidence" value="ECO:0007669"/>
    <property type="project" value="TreeGrafter"/>
</dbReference>
<dbReference type="AlphaFoldDB" id="X0TVF0"/>
<dbReference type="EMBL" id="BARS01010808">
    <property type="protein sequence ID" value="GAF97548.1"/>
    <property type="molecule type" value="Genomic_DNA"/>
</dbReference>
<proteinExistence type="inferred from homology"/>
<gene>
    <name evidence="4" type="ORF">S01H1_19895</name>
</gene>
<dbReference type="GO" id="GO:0070566">
    <property type="term" value="F:adenylyltransferase activity"/>
    <property type="evidence" value="ECO:0007669"/>
    <property type="project" value="TreeGrafter"/>
</dbReference>
<evidence type="ECO:0000313" key="4">
    <source>
        <dbReference type="EMBL" id="GAF97548.1"/>
    </source>
</evidence>
<comment type="similarity">
    <text evidence="1">Belongs to the ATP-dependent AMP-binding enzyme family.</text>
</comment>
<dbReference type="FunFam" id="3.40.50.12780:FF:000013">
    <property type="entry name" value="Long-chain-fatty-acid--AMP ligase FadD32"/>
    <property type="match status" value="1"/>
</dbReference>
<comment type="caution">
    <text evidence="4">The sequence shown here is derived from an EMBL/GenBank/DDBJ whole genome shotgun (WGS) entry which is preliminary data.</text>
</comment>
<dbReference type="PANTHER" id="PTHR22754:SF32">
    <property type="entry name" value="DISCO-INTERACTING PROTEIN 2"/>
    <property type="match status" value="1"/>
</dbReference>
<feature type="transmembrane region" description="Helical" evidence="2">
    <location>
        <begin position="12"/>
        <end position="32"/>
    </location>
</feature>
<evidence type="ECO:0000259" key="3">
    <source>
        <dbReference type="Pfam" id="PF00501"/>
    </source>
</evidence>
<sequence>GERALLLYPPGLEFIAGFFGCLYADVVAVPVYPPRRNRSLRRIQAIADDAGAKVALTTDMVLNRVEPLIDETPNLKQLTWLATCDVPQGMDERWEMPDVHGDTMAFLQYTSGSTGTPKGVMLTHANLVHNCALIAHAFEHTRSAFGVFWLPCYHDMGLIGGILQPMYVGRPNILLSPMSFLQKPYRWLSAISRFRGTVSGGPNFAYDLCVEKVEPEQIKNLDLSCWELAFNGAEPVRAETLDAFAEKFEPCGFRREAFYPCFGMAEATLIISGGYACELPVVRTFEAASLTTGR</sequence>
<organism evidence="4">
    <name type="scientific">marine sediment metagenome</name>
    <dbReference type="NCBI Taxonomy" id="412755"/>
    <lineage>
        <taxon>unclassified sequences</taxon>
        <taxon>metagenomes</taxon>
        <taxon>ecological metagenomes</taxon>
    </lineage>
</organism>
<accession>X0TVF0</accession>
<dbReference type="Gene3D" id="3.40.50.12780">
    <property type="entry name" value="N-terminal domain of ligase-like"/>
    <property type="match status" value="1"/>
</dbReference>
<dbReference type="GO" id="GO:0005886">
    <property type="term" value="C:plasma membrane"/>
    <property type="evidence" value="ECO:0007669"/>
    <property type="project" value="TreeGrafter"/>
</dbReference>
<keyword evidence="2" id="KW-1133">Transmembrane helix</keyword>
<feature type="non-terminal residue" evidence="4">
    <location>
        <position position="294"/>
    </location>
</feature>
<feature type="domain" description="AMP-dependent synthetase/ligase" evidence="3">
    <location>
        <begin position="1"/>
        <end position="272"/>
    </location>
</feature>
<dbReference type="InterPro" id="IPR020845">
    <property type="entry name" value="AMP-binding_CS"/>
</dbReference>
<protein>
    <recommendedName>
        <fullName evidence="3">AMP-dependent synthetase/ligase domain-containing protein</fullName>
    </recommendedName>
</protein>
<dbReference type="InterPro" id="IPR042099">
    <property type="entry name" value="ANL_N_sf"/>
</dbReference>
<evidence type="ECO:0000256" key="2">
    <source>
        <dbReference type="SAM" id="Phobius"/>
    </source>
</evidence>